<protein>
    <submittedName>
        <fullName evidence="3">Uncharacterized protein</fullName>
    </submittedName>
</protein>
<dbReference type="Proteomes" id="UP001219934">
    <property type="component" value="Unassembled WGS sequence"/>
</dbReference>
<dbReference type="AlphaFoldDB" id="A0AAD6BHN7"/>
<feature type="chain" id="PRO_5042057933" evidence="2">
    <location>
        <begin position="25"/>
        <end position="217"/>
    </location>
</feature>
<proteinExistence type="predicted"/>
<sequence>TPLKVCTFLILAHMLGLQQHSTQAGPGPGPLLRLSCHLHHLHHLTHSGGVGGMLPAPGADRNHQGLAVFRKLSAAGPPHPSWSTLCSRAALALIHAFYGSPASEILSSILDQPSPLWLGDLWPRSPFPSLLLHQTGTLVILLFGTGAIKAQQCYLSLQKGFVRHRAEGERGKEKAKEGGDHWKLAETEGDRQKELSGWLFEAERALGGAGGPGKAHT</sequence>
<evidence type="ECO:0000313" key="4">
    <source>
        <dbReference type="Proteomes" id="UP001219934"/>
    </source>
</evidence>
<comment type="caution">
    <text evidence="3">The sequence shown here is derived from an EMBL/GenBank/DDBJ whole genome shotgun (WGS) entry which is preliminary data.</text>
</comment>
<dbReference type="EMBL" id="JAPTMU010000005">
    <property type="protein sequence ID" value="KAJ4943130.1"/>
    <property type="molecule type" value="Genomic_DNA"/>
</dbReference>
<evidence type="ECO:0000256" key="1">
    <source>
        <dbReference type="SAM" id="MobiDB-lite"/>
    </source>
</evidence>
<feature type="non-terminal residue" evidence="3">
    <location>
        <position position="1"/>
    </location>
</feature>
<keyword evidence="2" id="KW-0732">Signal</keyword>
<keyword evidence="4" id="KW-1185">Reference proteome</keyword>
<feature type="non-terminal residue" evidence="3">
    <location>
        <position position="217"/>
    </location>
</feature>
<accession>A0AAD6BHN7</accession>
<feature type="region of interest" description="Disordered" evidence="1">
    <location>
        <begin position="166"/>
        <end position="191"/>
    </location>
</feature>
<name>A0AAD6BHN7_9TELE</name>
<reference evidence="3" key="1">
    <citation type="submission" date="2022-11" db="EMBL/GenBank/DDBJ databases">
        <title>Chromosome-level genome of Pogonophryne albipinna.</title>
        <authorList>
            <person name="Jo E."/>
        </authorList>
    </citation>
    <scope>NUCLEOTIDE SEQUENCE</scope>
    <source>
        <strain evidence="3">SGF0006</strain>
        <tissue evidence="3">Muscle</tissue>
    </source>
</reference>
<gene>
    <name evidence="3" type="ORF">JOQ06_005636</name>
</gene>
<evidence type="ECO:0000256" key="2">
    <source>
        <dbReference type="SAM" id="SignalP"/>
    </source>
</evidence>
<evidence type="ECO:0000313" key="3">
    <source>
        <dbReference type="EMBL" id="KAJ4943130.1"/>
    </source>
</evidence>
<organism evidence="3 4">
    <name type="scientific">Pogonophryne albipinna</name>
    <dbReference type="NCBI Taxonomy" id="1090488"/>
    <lineage>
        <taxon>Eukaryota</taxon>
        <taxon>Metazoa</taxon>
        <taxon>Chordata</taxon>
        <taxon>Craniata</taxon>
        <taxon>Vertebrata</taxon>
        <taxon>Euteleostomi</taxon>
        <taxon>Actinopterygii</taxon>
        <taxon>Neopterygii</taxon>
        <taxon>Teleostei</taxon>
        <taxon>Neoteleostei</taxon>
        <taxon>Acanthomorphata</taxon>
        <taxon>Eupercaria</taxon>
        <taxon>Perciformes</taxon>
        <taxon>Notothenioidei</taxon>
        <taxon>Pogonophryne</taxon>
    </lineage>
</organism>
<feature type="signal peptide" evidence="2">
    <location>
        <begin position="1"/>
        <end position="24"/>
    </location>
</feature>